<evidence type="ECO:0000313" key="2">
    <source>
        <dbReference type="EMBL" id="KMP06452.1"/>
    </source>
</evidence>
<name>A0A0J7B8X5_COCIT</name>
<evidence type="ECO:0000256" key="1">
    <source>
        <dbReference type="SAM" id="MobiDB-lite"/>
    </source>
</evidence>
<proteinExistence type="predicted"/>
<feature type="region of interest" description="Disordered" evidence="1">
    <location>
        <begin position="60"/>
        <end position="103"/>
    </location>
</feature>
<dbReference type="Proteomes" id="UP000054565">
    <property type="component" value="Unassembled WGS sequence"/>
</dbReference>
<accession>A0A0J7B8X5</accession>
<sequence length="103" mass="11952">MEVPGAIGRGKRRGEVEERIGRRLDFSIGAEERKRGLMGGRRESTTAEYMWLTVTLPRDQCTRTPQTFDGKRRNESRRGEEEEREIELEREGEGKGRKRNSLS</sequence>
<feature type="compositionally biased region" description="Basic and acidic residues" evidence="1">
    <location>
        <begin position="69"/>
        <end position="95"/>
    </location>
</feature>
<organism evidence="2 3">
    <name type="scientific">Coccidioides immitis RMSCC 2394</name>
    <dbReference type="NCBI Taxonomy" id="404692"/>
    <lineage>
        <taxon>Eukaryota</taxon>
        <taxon>Fungi</taxon>
        <taxon>Dikarya</taxon>
        <taxon>Ascomycota</taxon>
        <taxon>Pezizomycotina</taxon>
        <taxon>Eurotiomycetes</taxon>
        <taxon>Eurotiomycetidae</taxon>
        <taxon>Onygenales</taxon>
        <taxon>Onygenaceae</taxon>
        <taxon>Coccidioides</taxon>
    </lineage>
</organism>
<dbReference type="EMBL" id="DS028096">
    <property type="protein sequence ID" value="KMP06452.1"/>
    <property type="molecule type" value="Genomic_DNA"/>
</dbReference>
<evidence type="ECO:0000313" key="3">
    <source>
        <dbReference type="Proteomes" id="UP000054565"/>
    </source>
</evidence>
<reference evidence="3" key="1">
    <citation type="journal article" date="2010" name="Genome Res.">
        <title>Population genomic sequencing of Coccidioides fungi reveals recent hybridization and transposon control.</title>
        <authorList>
            <person name="Neafsey D.E."/>
            <person name="Barker B.M."/>
            <person name="Sharpton T.J."/>
            <person name="Stajich J.E."/>
            <person name="Park D.J."/>
            <person name="Whiston E."/>
            <person name="Hung C.-Y."/>
            <person name="McMahan C."/>
            <person name="White J."/>
            <person name="Sykes S."/>
            <person name="Heiman D."/>
            <person name="Young S."/>
            <person name="Zeng Q."/>
            <person name="Abouelleil A."/>
            <person name="Aftuck L."/>
            <person name="Bessette D."/>
            <person name="Brown A."/>
            <person name="FitzGerald M."/>
            <person name="Lui A."/>
            <person name="Macdonald J.P."/>
            <person name="Priest M."/>
            <person name="Orbach M.J."/>
            <person name="Galgiani J.N."/>
            <person name="Kirkland T.N."/>
            <person name="Cole G.T."/>
            <person name="Birren B.W."/>
            <person name="Henn M.R."/>
            <person name="Taylor J.W."/>
            <person name="Rounsley S.D."/>
        </authorList>
    </citation>
    <scope>NUCLEOTIDE SEQUENCE [LARGE SCALE GENOMIC DNA]</scope>
    <source>
        <strain evidence="3">RMSCC 2394</strain>
    </source>
</reference>
<gene>
    <name evidence="2" type="ORF">CIRG_06132</name>
</gene>
<dbReference type="AlphaFoldDB" id="A0A0J7B8X5"/>
<protein>
    <submittedName>
        <fullName evidence="2">Uncharacterized protein</fullName>
    </submittedName>
</protein>